<sequence>MLLRNLATEPPNSKPYQGVRVKDPVKELLRRKRGSHNPNSIKTSPPTAVVIPNSILPSYTHVGPSGVVEGRPSGVGGDVVTDAGALYPGWLAQPAPPTLQQVSHWAPSDYLQSDTVPIPVSSSVFSSDMYVQQVCPSYTMVAPSSLLTLTHTPLFTNMAITPTSAALPTVDFHDASLTYIPWPQPLATLPSPVIQYPSCSASAVPHMVTSVTPVAPVPTEHLAVPELPESDPQEMEEPNPLEKLLEDNPKDSYVCSPSLFTQEV</sequence>
<dbReference type="GO" id="GO:0045944">
    <property type="term" value="P:positive regulation of transcription by RNA polymerase II"/>
    <property type="evidence" value="ECO:0007669"/>
    <property type="project" value="TreeGrafter"/>
</dbReference>
<dbReference type="AlphaFoldDB" id="A0AAV6G2L0"/>
<dbReference type="InterPro" id="IPR047571">
    <property type="entry name" value="OCA"/>
</dbReference>
<dbReference type="InterPro" id="IPR015389">
    <property type="entry name" value="PD-C2-AF1"/>
</dbReference>
<reference evidence="6" key="1">
    <citation type="submission" date="2020-10" db="EMBL/GenBank/DDBJ databases">
        <title>Chromosome-scale genome assembly of the Allis shad, Alosa alosa.</title>
        <authorList>
            <person name="Margot Z."/>
            <person name="Christophe K."/>
            <person name="Cabau C."/>
            <person name="Louis A."/>
            <person name="Berthelot C."/>
            <person name="Parey E."/>
            <person name="Roest Crollius H."/>
            <person name="Montfort J."/>
            <person name="Robinson-Rechavi M."/>
            <person name="Bucao C."/>
            <person name="Bouchez O."/>
            <person name="Gislard M."/>
            <person name="Lluch J."/>
            <person name="Milhes M."/>
            <person name="Lampietro C."/>
            <person name="Lopez Roques C."/>
            <person name="Donnadieu C."/>
            <person name="Braasch I."/>
            <person name="Desvignes T."/>
            <person name="Postlethwait J."/>
            <person name="Bobe J."/>
            <person name="Guiguen Y."/>
        </authorList>
    </citation>
    <scope>NUCLEOTIDE SEQUENCE</scope>
    <source>
        <strain evidence="6">M-15738</strain>
        <tissue evidence="6">Blood</tissue>
    </source>
</reference>
<proteinExistence type="predicted"/>
<feature type="domain" description="OCA" evidence="5">
    <location>
        <begin position="13"/>
        <end position="35"/>
    </location>
</feature>
<dbReference type="PANTHER" id="PTHR15363">
    <property type="entry name" value="POU DOMAIN CLASS 2-ASSOCIATING FACTOR 1"/>
    <property type="match status" value="1"/>
</dbReference>
<evidence type="ECO:0000256" key="1">
    <source>
        <dbReference type="ARBA" id="ARBA00023015"/>
    </source>
</evidence>
<evidence type="ECO:0000256" key="4">
    <source>
        <dbReference type="SAM" id="MobiDB-lite"/>
    </source>
</evidence>
<dbReference type="GO" id="GO:0003713">
    <property type="term" value="F:transcription coactivator activity"/>
    <property type="evidence" value="ECO:0007669"/>
    <property type="project" value="TreeGrafter"/>
</dbReference>
<evidence type="ECO:0000259" key="5">
    <source>
        <dbReference type="PROSITE" id="PS52003"/>
    </source>
</evidence>
<dbReference type="GO" id="GO:0003677">
    <property type="term" value="F:DNA binding"/>
    <property type="evidence" value="ECO:0007669"/>
    <property type="project" value="InterPro"/>
</dbReference>
<dbReference type="GO" id="GO:0090575">
    <property type="term" value="C:RNA polymerase II transcription regulator complex"/>
    <property type="evidence" value="ECO:0007669"/>
    <property type="project" value="TreeGrafter"/>
</dbReference>
<dbReference type="GO" id="GO:0070974">
    <property type="term" value="F:POU domain binding"/>
    <property type="evidence" value="ECO:0007669"/>
    <property type="project" value="InterPro"/>
</dbReference>
<dbReference type="Proteomes" id="UP000823561">
    <property type="component" value="Chromosome 16"/>
</dbReference>
<protein>
    <recommendedName>
        <fullName evidence="5">OCA domain-containing protein</fullName>
    </recommendedName>
</protein>
<evidence type="ECO:0000313" key="7">
    <source>
        <dbReference type="Proteomes" id="UP000823561"/>
    </source>
</evidence>
<keyword evidence="1" id="KW-0805">Transcription regulation</keyword>
<dbReference type="EMBL" id="JADWDJ010000016">
    <property type="protein sequence ID" value="KAG5268854.1"/>
    <property type="molecule type" value="Genomic_DNA"/>
</dbReference>
<name>A0AAV6G2L0_9TELE</name>
<dbReference type="PROSITE" id="PS52003">
    <property type="entry name" value="OCA"/>
    <property type="match status" value="1"/>
</dbReference>
<keyword evidence="2" id="KW-0010">Activator</keyword>
<keyword evidence="3" id="KW-0804">Transcription</keyword>
<evidence type="ECO:0000256" key="2">
    <source>
        <dbReference type="ARBA" id="ARBA00023159"/>
    </source>
</evidence>
<keyword evidence="7" id="KW-1185">Reference proteome</keyword>
<evidence type="ECO:0000313" key="6">
    <source>
        <dbReference type="EMBL" id="KAG5268854.1"/>
    </source>
</evidence>
<evidence type="ECO:0000256" key="3">
    <source>
        <dbReference type="ARBA" id="ARBA00023163"/>
    </source>
</evidence>
<feature type="compositionally biased region" description="Acidic residues" evidence="4">
    <location>
        <begin position="228"/>
        <end position="239"/>
    </location>
</feature>
<accession>A0AAV6G2L0</accession>
<feature type="region of interest" description="Disordered" evidence="4">
    <location>
        <begin position="223"/>
        <end position="264"/>
    </location>
</feature>
<organism evidence="6 7">
    <name type="scientific">Alosa alosa</name>
    <name type="common">allis shad</name>
    <dbReference type="NCBI Taxonomy" id="278164"/>
    <lineage>
        <taxon>Eukaryota</taxon>
        <taxon>Metazoa</taxon>
        <taxon>Chordata</taxon>
        <taxon>Craniata</taxon>
        <taxon>Vertebrata</taxon>
        <taxon>Euteleostomi</taxon>
        <taxon>Actinopterygii</taxon>
        <taxon>Neopterygii</taxon>
        <taxon>Teleostei</taxon>
        <taxon>Clupei</taxon>
        <taxon>Clupeiformes</taxon>
        <taxon>Clupeoidei</taxon>
        <taxon>Clupeidae</taxon>
        <taxon>Alosa</taxon>
    </lineage>
</organism>
<dbReference type="Pfam" id="PF09310">
    <property type="entry name" value="PD-C2-AF1"/>
    <property type="match status" value="1"/>
</dbReference>
<dbReference type="PANTHER" id="PTHR15363:SF3">
    <property type="entry name" value="POU DOMAIN CLASS 2-ASSOCIATING FACTOR 1"/>
    <property type="match status" value="1"/>
</dbReference>
<comment type="caution">
    <text evidence="6">The sequence shown here is derived from an EMBL/GenBank/DDBJ whole genome shotgun (WGS) entry which is preliminary data.</text>
</comment>
<gene>
    <name evidence="6" type="ORF">AALO_G00217230</name>
</gene>